<proteinExistence type="predicted"/>
<reference evidence="1" key="2">
    <citation type="journal article" date="2015" name="Fish Shellfish Immunol.">
        <title>Early steps in the European eel (Anguilla anguilla)-Vibrio vulnificus interaction in the gills: Role of the RtxA13 toxin.</title>
        <authorList>
            <person name="Callol A."/>
            <person name="Pajuelo D."/>
            <person name="Ebbesson L."/>
            <person name="Teles M."/>
            <person name="MacKenzie S."/>
            <person name="Amaro C."/>
        </authorList>
    </citation>
    <scope>NUCLEOTIDE SEQUENCE</scope>
</reference>
<accession>A0A0E9VNM4</accession>
<dbReference type="EMBL" id="GBXM01029764">
    <property type="protein sequence ID" value="JAH78813.1"/>
    <property type="molecule type" value="Transcribed_RNA"/>
</dbReference>
<name>A0A0E9VNM4_ANGAN</name>
<evidence type="ECO:0000313" key="1">
    <source>
        <dbReference type="EMBL" id="JAH78813.1"/>
    </source>
</evidence>
<reference evidence="1" key="1">
    <citation type="submission" date="2014-11" db="EMBL/GenBank/DDBJ databases">
        <authorList>
            <person name="Amaro Gonzalez C."/>
        </authorList>
    </citation>
    <scope>NUCLEOTIDE SEQUENCE</scope>
</reference>
<sequence>MIFKSTSNLVMPLKLNLAVLLPCSKPQSDSSV</sequence>
<dbReference type="AlphaFoldDB" id="A0A0E9VNM4"/>
<organism evidence="1">
    <name type="scientific">Anguilla anguilla</name>
    <name type="common">European freshwater eel</name>
    <name type="synonym">Muraena anguilla</name>
    <dbReference type="NCBI Taxonomy" id="7936"/>
    <lineage>
        <taxon>Eukaryota</taxon>
        <taxon>Metazoa</taxon>
        <taxon>Chordata</taxon>
        <taxon>Craniata</taxon>
        <taxon>Vertebrata</taxon>
        <taxon>Euteleostomi</taxon>
        <taxon>Actinopterygii</taxon>
        <taxon>Neopterygii</taxon>
        <taxon>Teleostei</taxon>
        <taxon>Anguilliformes</taxon>
        <taxon>Anguillidae</taxon>
        <taxon>Anguilla</taxon>
    </lineage>
</organism>
<protein>
    <submittedName>
        <fullName evidence="1">Uncharacterized protein</fullName>
    </submittedName>
</protein>